<name>A0AAE3JB38_9FIRM</name>
<dbReference type="EMBL" id="JAJEQN010000008">
    <property type="protein sequence ID" value="MCC2220885.1"/>
    <property type="molecule type" value="Genomic_DNA"/>
</dbReference>
<feature type="coiled-coil region" evidence="1">
    <location>
        <begin position="35"/>
        <end position="62"/>
    </location>
</feature>
<keyword evidence="1" id="KW-0175">Coiled coil</keyword>
<organism evidence="2 3">
    <name type="scientific">Anthropogastromicrobium aceti</name>
    <dbReference type="NCBI Taxonomy" id="2981768"/>
    <lineage>
        <taxon>Bacteria</taxon>
        <taxon>Bacillati</taxon>
        <taxon>Bacillota</taxon>
        <taxon>Clostridia</taxon>
        <taxon>Lachnospirales</taxon>
        <taxon>Lachnospiraceae</taxon>
        <taxon>Anthropogastromicrobium</taxon>
    </lineage>
</organism>
<evidence type="ECO:0000256" key="1">
    <source>
        <dbReference type="SAM" id="Coils"/>
    </source>
</evidence>
<protein>
    <submittedName>
        <fullName evidence="2">Uncharacterized protein</fullName>
    </submittedName>
</protein>
<dbReference type="Proteomes" id="UP001198200">
    <property type="component" value="Unassembled WGS sequence"/>
</dbReference>
<keyword evidence="3" id="KW-1185">Reference proteome</keyword>
<dbReference type="RefSeq" id="WP_308731312.1">
    <property type="nucleotide sequence ID" value="NZ_JAJEQN010000008.1"/>
</dbReference>
<gene>
    <name evidence="2" type="ORF">LKD48_04380</name>
</gene>
<reference evidence="2 3" key="1">
    <citation type="submission" date="2021-10" db="EMBL/GenBank/DDBJ databases">
        <title>Anaerobic single-cell dispensing facilitates the cultivation of human gut bacteria.</title>
        <authorList>
            <person name="Afrizal A."/>
        </authorList>
    </citation>
    <scope>NUCLEOTIDE SEQUENCE [LARGE SCALE GENOMIC DNA]</scope>
    <source>
        <strain evidence="2 3">CLA-AA-H224</strain>
    </source>
</reference>
<proteinExistence type="predicted"/>
<evidence type="ECO:0000313" key="2">
    <source>
        <dbReference type="EMBL" id="MCC2220885.1"/>
    </source>
</evidence>
<comment type="caution">
    <text evidence="2">The sequence shown here is derived from an EMBL/GenBank/DDBJ whole genome shotgun (WGS) entry which is preliminary data.</text>
</comment>
<accession>A0AAE3JB38</accession>
<sequence length="65" mass="7546">MIIDRTKIGNTDIAIDDSCAIKDPVEWEKASANLWLKIDAALERQERERKEAERKAMEEKKLLSM</sequence>
<dbReference type="AlphaFoldDB" id="A0AAE3JB38"/>
<evidence type="ECO:0000313" key="3">
    <source>
        <dbReference type="Proteomes" id="UP001198200"/>
    </source>
</evidence>